<keyword evidence="5" id="KW-1185">Reference proteome</keyword>
<reference evidence="5" key="2">
    <citation type="submission" date="2014-09" db="EMBL/GenBank/DDBJ databases">
        <authorList>
            <person name="Martin A.A."/>
        </authorList>
    </citation>
    <scope>NUCLEOTIDE SEQUENCE</scope>
    <source>
        <strain evidence="5">ED321</strain>
    </source>
</reference>
<evidence type="ECO:0000313" key="7">
    <source>
        <dbReference type="WormBase" id="SRAE_X000112800"/>
    </source>
</evidence>
<reference evidence="4" key="1">
    <citation type="submission" date="2014-09" db="EMBL/GenBank/DDBJ databases">
        <authorList>
            <person name="Aslett A.Martin."/>
        </authorList>
    </citation>
    <scope>NUCLEOTIDE SEQUENCE</scope>
    <source>
        <strain evidence="4">ED321 Heterogonic</strain>
    </source>
</reference>
<feature type="chain" id="PRO_5015030026" evidence="2">
    <location>
        <begin position="24"/>
        <end position="534"/>
    </location>
</feature>
<feature type="signal peptide" evidence="2">
    <location>
        <begin position="1"/>
        <end position="23"/>
    </location>
</feature>
<keyword evidence="2" id="KW-0732">Signal</keyword>
<evidence type="ECO:0000313" key="6">
    <source>
        <dbReference type="WBParaSite" id="SRAE_X000112800.1"/>
    </source>
</evidence>
<organism evidence="4">
    <name type="scientific">Strongyloides ratti</name>
    <name type="common">Parasitic roundworm</name>
    <dbReference type="NCBI Taxonomy" id="34506"/>
    <lineage>
        <taxon>Eukaryota</taxon>
        <taxon>Metazoa</taxon>
        <taxon>Ecdysozoa</taxon>
        <taxon>Nematoda</taxon>
        <taxon>Chromadorea</taxon>
        <taxon>Rhabditida</taxon>
        <taxon>Tylenchina</taxon>
        <taxon>Panagrolaimomorpha</taxon>
        <taxon>Strongyloidoidea</taxon>
        <taxon>Strongyloididae</taxon>
        <taxon>Strongyloides</taxon>
    </lineage>
</organism>
<evidence type="ECO:0000313" key="4">
    <source>
        <dbReference type="EMBL" id="CEF59379.1"/>
    </source>
</evidence>
<dbReference type="OMA" id="SFTHANM"/>
<evidence type="ECO:0000256" key="1">
    <source>
        <dbReference type="ARBA" id="ARBA00022737"/>
    </source>
</evidence>
<evidence type="ECO:0000313" key="5">
    <source>
        <dbReference type="Proteomes" id="UP000035682"/>
    </source>
</evidence>
<dbReference type="GeneID" id="36384187"/>
<dbReference type="WormBase" id="SRAE_X000112800">
    <property type="protein sequence ID" value="SRP05951"/>
    <property type="gene ID" value="WBGene00266693"/>
</dbReference>
<protein>
    <submittedName>
        <fullName evidence="4 6">DM13 domain-containing protein</fullName>
    </submittedName>
</protein>
<proteinExistence type="predicted"/>
<dbReference type="Proteomes" id="UP000035682">
    <property type="component" value="Unplaced"/>
</dbReference>
<dbReference type="WBParaSite" id="SRAE_X000112800.1">
    <property type="protein sequence ID" value="SRAE_X000112800.1"/>
    <property type="gene ID" value="WBGene00266693"/>
</dbReference>
<feature type="domain" description="DM13" evidence="3">
    <location>
        <begin position="37"/>
        <end position="148"/>
    </location>
</feature>
<gene>
    <name evidence="4 6 7" type="ORF">SRAE_X000112800</name>
</gene>
<dbReference type="InterPro" id="IPR052126">
    <property type="entry name" value="Spindle_Org/Thrombomodulin"/>
</dbReference>
<keyword evidence="1" id="KW-0677">Repeat</keyword>
<evidence type="ECO:0000259" key="3">
    <source>
        <dbReference type="PROSITE" id="PS51549"/>
    </source>
</evidence>
<reference evidence="6" key="3">
    <citation type="submission" date="2020-12" db="UniProtKB">
        <authorList>
            <consortium name="WormBaseParasite"/>
        </authorList>
    </citation>
    <scope>IDENTIFICATION</scope>
</reference>
<dbReference type="RefSeq" id="XP_024498590.1">
    <property type="nucleotide sequence ID" value="XM_024645463.1"/>
</dbReference>
<dbReference type="PANTHER" id="PTHR24036:SF5">
    <property type="entry name" value="THROMBOMODULIN"/>
    <property type="match status" value="1"/>
</dbReference>
<evidence type="ECO:0000256" key="2">
    <source>
        <dbReference type="SAM" id="SignalP"/>
    </source>
</evidence>
<dbReference type="PANTHER" id="PTHR24036">
    <property type="entry name" value="SKELETOR-RELATED"/>
    <property type="match status" value="1"/>
</dbReference>
<dbReference type="SMART" id="SM00686">
    <property type="entry name" value="DM13"/>
    <property type="match status" value="2"/>
</dbReference>
<dbReference type="PROSITE" id="PS51549">
    <property type="entry name" value="DM13"/>
    <property type="match status" value="2"/>
</dbReference>
<name>A0A090KPR8_STRRB</name>
<dbReference type="OrthoDB" id="2448405at2759"/>
<accession>A0A090KPR8</accession>
<sequence length="534" mass="60714">MAKQFYSLFSSLIFLGLIFSTHQDNNYVINTYDSQYGVYIGEFSNLLGANISGKIFVVNETSLQILNFTLNENISDLYFWLDKSEHPTKDGIKVPTFEYGISELGKYDLQENDRVVLNLPKRFKIVNFKSLSLYSLNTDTNYGSVQIPDNLSPPKPQFLGQEFKGSRYSLSSGPILITDRKTIKIFGFTFDADKAPDGYFFAGKGTNVASNTGTKIPIKGRDTQENIKPMNEKYRGGQDIVLELPDDYDIFSIDWLSVYIFRFSVDLAHVPITNISQKVPPYVPIQKSYGEDFDGESWIVNTLLGTSSRTNFTFQLGPSGGMKGYASMTHLKPSKNVWYVNGYLAEIYLKRGETYNFIIEGGNEDKNSGYYNALYFSEDKYGGYEKLSNNEKQDTIIVAGGEKMAGRRCEWTQDNENDSPDNYDSFTSYKKTLKLSCNTNGKSVSFSFTPTKDTPSLLYFNSYNNYNMGSKIYIVDEIPTTIEDIHEEPYHHDAWLEQQSVRKSPRKTNSSPCLSTFNNIIYLSIGIILYQLFN</sequence>
<dbReference type="InterPro" id="IPR019545">
    <property type="entry name" value="DM13_domain"/>
</dbReference>
<dbReference type="EMBL" id="LN609396">
    <property type="protein sequence ID" value="CEF59379.1"/>
    <property type="molecule type" value="Genomic_DNA"/>
</dbReference>
<dbReference type="CTD" id="36384187"/>
<dbReference type="Pfam" id="PF10517">
    <property type="entry name" value="DM13"/>
    <property type="match status" value="2"/>
</dbReference>
<dbReference type="AlphaFoldDB" id="A0A090KPR8"/>
<feature type="domain" description="DM13" evidence="3">
    <location>
        <begin position="161"/>
        <end position="273"/>
    </location>
</feature>